<dbReference type="EMBL" id="JASBWV010000001">
    <property type="protein sequence ID" value="KAJ9128342.1"/>
    <property type="molecule type" value="Genomic_DNA"/>
</dbReference>
<protein>
    <submittedName>
        <fullName evidence="1">Uncharacterized protein</fullName>
    </submittedName>
</protein>
<evidence type="ECO:0000313" key="2">
    <source>
        <dbReference type="Proteomes" id="UP001234202"/>
    </source>
</evidence>
<dbReference type="Proteomes" id="UP001234202">
    <property type="component" value="Unassembled WGS sequence"/>
</dbReference>
<sequence>MSTVQLNDGVEIPILGLKVVMNAPSTDAIKGAYSEVHIRHINFDEKKDPFWGSREENRELATLDDLGIKREEVFITIHCGRLRHWPEDAFQHAKLVLGIDYVDLLVFHDPKVCSRYLDGLLKKTAHLYDPNIVTMQKEGKTRSIGIADHRSTHVETIYNISAATREARILERFHGHLAELFANTSLVLPSVNQHYRHYMSGGPVDAVVTRIATELGVKEAQVLMKWARLVTQGGIVLKLLQKRTTGGRDQGIHGDARPHGEPRSGNHQGGRGGIQYEHQQGLNMGAQKRKRSDRADDGQNGNTGARPVYKTYKTGKEIQTAVEFGSKESLNAINNQIRVPHSQQPVAITHPNVVLVQHYLALSPRLDEVFHVWKNASERKDDNVMNAAVQLLTSIIALLTPLPYFRPVLMTIAERVLDTGEAYSNYRDHAQLGMGLTTVLAYVDPSMISSLSRTSITASTRGSDSSAHITRLTLKVWTTLADGGCLKALPKLLSMRRKGGFAIDSDPLDRPGEHQSRCKRYPRLITIFIPDIRHLTVHFLLAYLSHPLFLAASKQLIPPLFANMKDDPPLTLYRIFQALWNNLNASGSPGVNRRTAVALLTEQSIEGILRLYGRDNREEAIARTGDTTPAEMAHEFLLKTCTKPGVGICFPDQGWYKRKGKAKLAELLTGNDGEAAGLGFDDEEEQEGRKEAGIFGIGMVHNKVLGNVVRKVGPKTVDDARMAQLVELVLRACPELVAGYVEEAPWLVAYWPHSGLSVEPRLNAKWLATIAFLGKITLLPIPDESTFYLPSTLVAETTSTSEHIPKATPPSVATMIEAILPAPLTKAHLTKGLSQPVGLLQHQTALALARCLRKLTQVQKLLAKIAADAQDDLAGNEREKENLWTRRSRELEIEARKRVPEVGVIIAFAQRSAASQALQASLEEEDTSAKAKSELLTESALRLFGLYYQALPTMAAEFKFDVGKLLVSSSSAKAEAQARKAAREGSVVDDTGSIASVGTTGTAGMGGGFGQARGDVQAFDALSQIHVLELLANVKEWDWTGKAAGSAYTYLYHVLQLYLATPHPNTRSITEILLHRVLGNSIMFDHDASELALWLEMLPRTLKPENKPSPTTVIERLQLLSFLDDCVRRCSKTPYRYLEEMTAFFTDAGKLPSATRELPSPLLFTVLEQLQAKLAGHHIAAAAGQVIVDYVSLVILALVRKSSGVQSALLLAKKLESCIAQAETKRESTLPALRETCTELNHRIDFIAGGRPQDNSELPEIFVEDLSKIPGYCTTLLQCLAQDLSEINEKRINSVLDTLVTALSTLRRNSNTAAFETAKHRIFQAESVMNILVAPSPNTSVQHNIEYLISLLEPSHARDVTLVRPILNRVQEVLVDESNLKSKRVSSNSLADSDQTASNCGNSSQVQQLIKRWVTFFDSPLAELALSRFISSINKASIDDKKVASKLLLCVDTPGPILRSLGSIVQLGLQSIATKSLRRWTPGRKYTTRSTGDDLESRWTRLNTQDTSIGWSSTQDTISLASASEGEIELFTLGAELSPSIRSQLSSWLTDLEWTSSQVERMSPLIAACKQVDGALFNFDTEFWKATAGSAFEHGVTASVTLVRNYLESPEADRETIFASVTDLLVQRKFKPTTENLELLNDLMVDGAADGQIEQSKLLDAFIHSLVRQLSNQEILGSETLSLISTFGNYDPDAINAYMAEPILTNIVQDRLGQQEAVKLACALVNKADFKTTAIRQQLQLLLFHPELDKLLSSDPTGLHRSNVAAYAKALFQASAYVACQPSFMEPLLAMFQASQSSADRDIMEIMQIFEKQRKASITSLLKLWKGPGAQTAITSETIGLEHIKRLDPQKVFATCLTFESRQAAFHTEQRLGGFYDVTFMLSLAALAFREGNLNGLDMVDILRSNVLGLASCGLASKKGAVRALSAKVLACAIAVINRVAFQEKVVVTRILRLLRHGVQPPDDTSKSNAPSRIPFIMAVFFAHALRSTADPSSFLYPLVSRFLLQRPTLDFNDVPMLYNLLYAAGQGSKKERRWMARFIRDGVRSRADWRILQRRHTFALLASIYESSKDIILQQTILQAVSAMLKIDDAVIQLTEREGLLTWLYTNLESSTISAESHQAIVQLLQDVALILNRKEERRRAKILALPEGDKSSLHVARRWVAELFSCVEVVSKQSGKSMWQV</sequence>
<proteinExistence type="predicted"/>
<gene>
    <name evidence="1" type="ORF">QFC24_000635</name>
</gene>
<name>A0ACC2XYE7_9TREE</name>
<keyword evidence="2" id="KW-1185">Reference proteome</keyword>
<organism evidence="1 2">
    <name type="scientific">Naganishia onofrii</name>
    <dbReference type="NCBI Taxonomy" id="1851511"/>
    <lineage>
        <taxon>Eukaryota</taxon>
        <taxon>Fungi</taxon>
        <taxon>Dikarya</taxon>
        <taxon>Basidiomycota</taxon>
        <taxon>Agaricomycotina</taxon>
        <taxon>Tremellomycetes</taxon>
        <taxon>Filobasidiales</taxon>
        <taxon>Filobasidiaceae</taxon>
        <taxon>Naganishia</taxon>
    </lineage>
</organism>
<accession>A0ACC2XYE7</accession>
<evidence type="ECO:0000313" key="1">
    <source>
        <dbReference type="EMBL" id="KAJ9128342.1"/>
    </source>
</evidence>
<reference evidence="1" key="1">
    <citation type="submission" date="2023-04" db="EMBL/GenBank/DDBJ databases">
        <title>Draft Genome sequencing of Naganishia species isolated from polar environments using Oxford Nanopore Technology.</title>
        <authorList>
            <person name="Leo P."/>
            <person name="Venkateswaran K."/>
        </authorList>
    </citation>
    <scope>NUCLEOTIDE SEQUENCE</scope>
    <source>
        <strain evidence="1">DBVPG 5303</strain>
    </source>
</reference>
<comment type="caution">
    <text evidence="1">The sequence shown here is derived from an EMBL/GenBank/DDBJ whole genome shotgun (WGS) entry which is preliminary data.</text>
</comment>